<dbReference type="SUPFAM" id="SSF56784">
    <property type="entry name" value="HAD-like"/>
    <property type="match status" value="1"/>
</dbReference>
<dbReference type="SUPFAM" id="SSF81653">
    <property type="entry name" value="Calcium ATPase, transduction domain A"/>
    <property type="match status" value="1"/>
</dbReference>
<dbReference type="InterPro" id="IPR018303">
    <property type="entry name" value="ATPase_P-typ_P_site"/>
</dbReference>
<dbReference type="Gene3D" id="3.40.1110.10">
    <property type="entry name" value="Calcium-transporting ATPase, cytoplasmic domain N"/>
    <property type="match status" value="1"/>
</dbReference>
<evidence type="ECO:0000256" key="2">
    <source>
        <dbReference type="ARBA" id="ARBA00006024"/>
    </source>
</evidence>
<keyword evidence="4" id="KW-1278">Translocase</keyword>
<evidence type="ECO:0000313" key="10">
    <source>
        <dbReference type="Proteomes" id="UP000180235"/>
    </source>
</evidence>
<sequence length="724" mass="77551">MSLAVAPVPPVVYRVVHEVPGRLRVRVPLVGADPAYRECLLWLLERVPGVVGLRLSAWAYCVVVEGGERQAVFACIEEAGREYGVGALLAEQPEEDWGERFGWPLLALGLGAVTMGLQVPVPAWVMVGVVLWAARPVFVSSWHALSHERKLNLDVLDALWTVIHALEGQYVPPALQLSIGEATGVVRDATARQTSRRHSVLMDLATMQVRVERGGQEQLLSLVAVCQGDVVVLTYGDRIPVDGTVVRGEGFVDNQNLSGEVRLQPCQPGSTVYASGLVVRGQLWVRAEKTGQDTRMGRALTLLKEAPQYDSRVSDYAEQVGEWTITPVLFLSGILFTLTGNWHQALALLQLDFGTGVKLASATAILTAVRQAAQYGLYIRSGRALEMLAQIQAVAFDKTGTLTQGRAQVFDVYLTDVDSNTFALLELATALSKGSVHPASLAIVEYGEDFGIEPAQVATVEVLPGKGMQANWEGEVVRVGSGRWVRGEGVDTEVVSQMHPELKAAGYSLVYVAKGERLLGVVALTNPLRPEAEPAVQALQDMGLTAYVLTGDLLPAAQITANRLGIPPERVYAEVLPDQKVAVVAELEAEGQRLAYVGEGINDAPALAYASVSIALKGGSSLAADTADVVLTQDDLRSLVYGIQIARETMGVIYQNLGLVVVPNLSIVLGGVFFALDPVLAVMINSGAILLAELNSLRPSLPVVPVLPTTTDKPRAGHTTILFA</sequence>
<dbReference type="OrthoDB" id="499468at2"/>
<dbReference type="GO" id="GO:0016887">
    <property type="term" value="F:ATP hydrolysis activity"/>
    <property type="evidence" value="ECO:0007669"/>
    <property type="project" value="InterPro"/>
</dbReference>
<dbReference type="InterPro" id="IPR001757">
    <property type="entry name" value="P_typ_ATPase"/>
</dbReference>
<evidence type="ECO:0000259" key="8">
    <source>
        <dbReference type="Pfam" id="PF00122"/>
    </source>
</evidence>
<organism evidence="9 10">
    <name type="scientific">Gloeomargarita lithophora Alchichica-D10</name>
    <dbReference type="NCBI Taxonomy" id="1188229"/>
    <lineage>
        <taxon>Bacteria</taxon>
        <taxon>Bacillati</taxon>
        <taxon>Cyanobacteriota</taxon>
        <taxon>Cyanophyceae</taxon>
        <taxon>Gloeomargaritales</taxon>
        <taxon>Gloeomargaritaceae</taxon>
        <taxon>Gloeomargarita</taxon>
    </lineage>
</organism>
<dbReference type="PROSITE" id="PS00154">
    <property type="entry name" value="ATPASE_E1_E2"/>
    <property type="match status" value="1"/>
</dbReference>
<reference evidence="9 10" key="1">
    <citation type="submission" date="2016-10" db="EMBL/GenBank/DDBJ databases">
        <title>Description of Gloeomargarita lithophora gen. nov., sp. nov., a thylakoid-bearing basal-branching cyanobacterium with intracellular carbonates, and proposal for Gloeomargaritales ord. nov.</title>
        <authorList>
            <person name="Moreira D."/>
            <person name="Tavera R."/>
            <person name="Benzerara K."/>
            <person name="Skouri-Panet F."/>
            <person name="Couradeau E."/>
            <person name="Gerard E."/>
            <person name="Loussert C."/>
            <person name="Novelo E."/>
            <person name="Zivanovic Y."/>
            <person name="Lopez-Garcia P."/>
        </authorList>
    </citation>
    <scope>NUCLEOTIDE SEQUENCE [LARGE SCALE GENOMIC DNA]</scope>
    <source>
        <strain evidence="9 10">D10</strain>
    </source>
</reference>
<dbReference type="PANTHER" id="PTHR48085">
    <property type="entry name" value="CADMIUM/ZINC-TRANSPORTING ATPASE HMA2-RELATED"/>
    <property type="match status" value="1"/>
</dbReference>
<dbReference type="InterPro" id="IPR008250">
    <property type="entry name" value="ATPase_P-typ_transduc_dom_A_sf"/>
</dbReference>
<evidence type="ECO:0000256" key="1">
    <source>
        <dbReference type="ARBA" id="ARBA00004141"/>
    </source>
</evidence>
<dbReference type="GO" id="GO:0005524">
    <property type="term" value="F:ATP binding"/>
    <property type="evidence" value="ECO:0007669"/>
    <property type="project" value="UniProtKB-UniRule"/>
</dbReference>
<dbReference type="KEGG" id="glt:GlitD10_2517"/>
<comment type="similarity">
    <text evidence="2 7">Belongs to the cation transport ATPase (P-type) (TC 3.A.3) family. Type IB subfamily.</text>
</comment>
<dbReference type="AlphaFoldDB" id="A0A1J0AFY4"/>
<dbReference type="InterPro" id="IPR023214">
    <property type="entry name" value="HAD_sf"/>
</dbReference>
<keyword evidence="7" id="KW-0547">Nucleotide-binding</keyword>
<keyword evidence="10" id="KW-1185">Reference proteome</keyword>
<dbReference type="Pfam" id="PF00702">
    <property type="entry name" value="Hydrolase"/>
    <property type="match status" value="1"/>
</dbReference>
<dbReference type="SFLD" id="SFLDS00003">
    <property type="entry name" value="Haloacid_Dehalogenase"/>
    <property type="match status" value="1"/>
</dbReference>
<keyword evidence="6" id="KW-0472">Membrane</keyword>
<dbReference type="NCBIfam" id="TIGR01525">
    <property type="entry name" value="ATPase-IB_hvy"/>
    <property type="match status" value="1"/>
</dbReference>
<dbReference type="SFLD" id="SFLDG00002">
    <property type="entry name" value="C1.7:_P-type_atpase_like"/>
    <property type="match status" value="1"/>
</dbReference>
<dbReference type="GO" id="GO:0019829">
    <property type="term" value="F:ATPase-coupled monoatomic cation transmembrane transporter activity"/>
    <property type="evidence" value="ECO:0007669"/>
    <property type="project" value="InterPro"/>
</dbReference>
<dbReference type="Proteomes" id="UP000180235">
    <property type="component" value="Chromosome"/>
</dbReference>
<protein>
    <submittedName>
        <fullName evidence="9">Heavy metal translocating P-type ATPase</fullName>
    </submittedName>
</protein>
<evidence type="ECO:0000313" key="9">
    <source>
        <dbReference type="EMBL" id="APB34854.1"/>
    </source>
</evidence>
<dbReference type="Pfam" id="PF00122">
    <property type="entry name" value="E1-E2_ATPase"/>
    <property type="match status" value="1"/>
</dbReference>
<dbReference type="PRINTS" id="PR00120">
    <property type="entry name" value="HATPASE"/>
</dbReference>
<dbReference type="STRING" id="1188229.GlitD10_2517"/>
<keyword evidence="7" id="KW-1003">Cell membrane</keyword>
<evidence type="ECO:0000256" key="7">
    <source>
        <dbReference type="RuleBase" id="RU362081"/>
    </source>
</evidence>
<evidence type="ECO:0000256" key="3">
    <source>
        <dbReference type="ARBA" id="ARBA00022692"/>
    </source>
</evidence>
<name>A0A1J0AFY4_9CYAN</name>
<proteinExistence type="inferred from homology"/>
<dbReference type="Gene3D" id="3.40.50.1000">
    <property type="entry name" value="HAD superfamily/HAD-like"/>
    <property type="match status" value="1"/>
</dbReference>
<evidence type="ECO:0000256" key="4">
    <source>
        <dbReference type="ARBA" id="ARBA00022967"/>
    </source>
</evidence>
<dbReference type="SFLD" id="SFLDF00027">
    <property type="entry name" value="p-type_atpase"/>
    <property type="match status" value="1"/>
</dbReference>
<keyword evidence="7" id="KW-0479">Metal-binding</keyword>
<dbReference type="InterPro" id="IPR027256">
    <property type="entry name" value="P-typ_ATPase_IB"/>
</dbReference>
<dbReference type="EMBL" id="CP017675">
    <property type="protein sequence ID" value="APB34854.1"/>
    <property type="molecule type" value="Genomic_DNA"/>
</dbReference>
<dbReference type="PRINTS" id="PR00119">
    <property type="entry name" value="CATATPASE"/>
</dbReference>
<comment type="subcellular location">
    <subcellularLocation>
        <location evidence="7">Cell membrane</location>
    </subcellularLocation>
    <subcellularLocation>
        <location evidence="1">Membrane</location>
        <topology evidence="1">Multi-pass membrane protein</topology>
    </subcellularLocation>
</comment>
<dbReference type="InterPro" id="IPR051014">
    <property type="entry name" value="Cation_Transport_ATPase_IB"/>
</dbReference>
<accession>A0A1J0AFY4</accession>
<dbReference type="GO" id="GO:0046872">
    <property type="term" value="F:metal ion binding"/>
    <property type="evidence" value="ECO:0007669"/>
    <property type="project" value="UniProtKB-KW"/>
</dbReference>
<dbReference type="GO" id="GO:0005886">
    <property type="term" value="C:plasma membrane"/>
    <property type="evidence" value="ECO:0007669"/>
    <property type="project" value="UniProtKB-SubCell"/>
</dbReference>
<dbReference type="RefSeq" id="WP_071455236.1">
    <property type="nucleotide sequence ID" value="NZ_CP017675.1"/>
</dbReference>
<dbReference type="Gene3D" id="2.70.150.10">
    <property type="entry name" value="Calcium-transporting ATPase, cytoplasmic transduction domain A"/>
    <property type="match status" value="1"/>
</dbReference>
<gene>
    <name evidence="9" type="ORF">GlitD10_2517</name>
</gene>
<dbReference type="InterPro" id="IPR023299">
    <property type="entry name" value="ATPase_P-typ_cyto_dom_N"/>
</dbReference>
<dbReference type="NCBIfam" id="TIGR01494">
    <property type="entry name" value="ATPase_P-type"/>
    <property type="match status" value="1"/>
</dbReference>
<feature type="domain" description="P-type ATPase A" evidence="8">
    <location>
        <begin position="205"/>
        <end position="303"/>
    </location>
</feature>
<keyword evidence="7" id="KW-0067">ATP-binding</keyword>
<dbReference type="InterPro" id="IPR059000">
    <property type="entry name" value="ATPase_P-type_domA"/>
</dbReference>
<keyword evidence="3" id="KW-0812">Transmembrane</keyword>
<keyword evidence="5" id="KW-1133">Transmembrane helix</keyword>
<dbReference type="PANTHER" id="PTHR48085:SF5">
    <property type="entry name" value="CADMIUM_ZINC-TRANSPORTING ATPASE HMA4-RELATED"/>
    <property type="match status" value="1"/>
</dbReference>
<dbReference type="InterPro" id="IPR036412">
    <property type="entry name" value="HAD-like_sf"/>
</dbReference>
<evidence type="ECO:0000256" key="6">
    <source>
        <dbReference type="ARBA" id="ARBA00023136"/>
    </source>
</evidence>
<dbReference type="InterPro" id="IPR044492">
    <property type="entry name" value="P_typ_ATPase_HD_dom"/>
</dbReference>
<evidence type="ECO:0000256" key="5">
    <source>
        <dbReference type="ARBA" id="ARBA00022989"/>
    </source>
</evidence>